<feature type="transmembrane region" description="Helical" evidence="1">
    <location>
        <begin position="99"/>
        <end position="120"/>
    </location>
</feature>
<dbReference type="AlphaFoldDB" id="A0A1F5INF7"/>
<keyword evidence="1" id="KW-0472">Membrane</keyword>
<gene>
    <name evidence="2" type="ORF">A2858_03890</name>
</gene>
<feature type="transmembrane region" description="Helical" evidence="1">
    <location>
        <begin position="240"/>
        <end position="258"/>
    </location>
</feature>
<feature type="transmembrane region" description="Helical" evidence="1">
    <location>
        <begin position="338"/>
        <end position="357"/>
    </location>
</feature>
<evidence type="ECO:0000313" key="3">
    <source>
        <dbReference type="Proteomes" id="UP000178457"/>
    </source>
</evidence>
<dbReference type="STRING" id="1797758.A2858_03890"/>
<reference evidence="2 3" key="1">
    <citation type="journal article" date="2016" name="Nat. Commun.">
        <title>Thousands of microbial genomes shed light on interconnected biogeochemical processes in an aquifer system.</title>
        <authorList>
            <person name="Anantharaman K."/>
            <person name="Brown C.T."/>
            <person name="Hug L.A."/>
            <person name="Sharon I."/>
            <person name="Castelle C.J."/>
            <person name="Probst A.J."/>
            <person name="Thomas B.C."/>
            <person name="Singh A."/>
            <person name="Wilkins M.J."/>
            <person name="Karaoz U."/>
            <person name="Brodie E.L."/>
            <person name="Williams K.H."/>
            <person name="Hubbard S.S."/>
            <person name="Banfield J.F."/>
        </authorList>
    </citation>
    <scope>NUCLEOTIDE SEQUENCE [LARGE SCALE GENOMIC DNA]</scope>
</reference>
<evidence type="ECO:0000313" key="2">
    <source>
        <dbReference type="EMBL" id="OGE17859.1"/>
    </source>
</evidence>
<evidence type="ECO:0000256" key="1">
    <source>
        <dbReference type="SAM" id="Phobius"/>
    </source>
</evidence>
<sequence length="501" mass="59465">MISKNEIKLIFVIVLLFFLFWEYIVDLQFIGEGFQYFQVVNGFSSSLKFSHDIFARIIFIPLQFFFHEKVQLYMLFMLLFMLSINIVLYFCVRFITKNTLTAFFTTLFFSLSHIANYDMFSSGGYQYFVQRATPFLPLIVSFALLVKYFYSGCKFKYFVLSLSSYILAVLMGFFAIWMLPLFVIYPIIYVTYKFKRNGFAILKYIIISFSYLLSSLFIISSSPFSKQEMSPIQMLIKKPTFILENIAQQFSVLVLPVGSYKVLRKFFDDSLTFQINPVIEIGMILIFLYLIFIGVLFLKLPKLRVLILTLFVSLFGILAINTYLNASTVMVSFESSRYFYYPYFPISFIWGITFAYLYKKNTRLKLVVILLVLVYMLNNYYWTYQNKVKDEYLHNANKDILNFFDRNKDFIKNNPTYIYLPSTLGPYGVEFVNKFYGSREHKFVLENFEELDYQKIYEQGLKPENLYVFHYDQKKQKVYDLTFVSRNILKGVYETNRKSSL</sequence>
<protein>
    <recommendedName>
        <fullName evidence="4">Glycosyltransferase RgtA/B/C/D-like domain-containing protein</fullName>
    </recommendedName>
</protein>
<evidence type="ECO:0008006" key="4">
    <source>
        <dbReference type="Google" id="ProtNLM"/>
    </source>
</evidence>
<feature type="transmembrane region" description="Helical" evidence="1">
    <location>
        <begin position="7"/>
        <end position="24"/>
    </location>
</feature>
<feature type="transmembrane region" description="Helical" evidence="1">
    <location>
        <begin position="364"/>
        <end position="382"/>
    </location>
</feature>
<dbReference type="Proteomes" id="UP000178457">
    <property type="component" value="Unassembled WGS sequence"/>
</dbReference>
<proteinExistence type="predicted"/>
<name>A0A1F5INF7_9BACT</name>
<dbReference type="EMBL" id="MFCL01000001">
    <property type="protein sequence ID" value="OGE17859.1"/>
    <property type="molecule type" value="Genomic_DNA"/>
</dbReference>
<feature type="transmembrane region" description="Helical" evidence="1">
    <location>
        <begin position="200"/>
        <end position="219"/>
    </location>
</feature>
<feature type="transmembrane region" description="Helical" evidence="1">
    <location>
        <begin position="162"/>
        <end position="188"/>
    </location>
</feature>
<keyword evidence="1" id="KW-0812">Transmembrane</keyword>
<feature type="transmembrane region" description="Helical" evidence="1">
    <location>
        <begin position="72"/>
        <end position="92"/>
    </location>
</feature>
<feature type="transmembrane region" description="Helical" evidence="1">
    <location>
        <begin position="305"/>
        <end position="326"/>
    </location>
</feature>
<organism evidence="2 3">
    <name type="scientific">Candidatus Daviesbacteria bacterium RIFCSPHIGHO2_01_FULL_36_37</name>
    <dbReference type="NCBI Taxonomy" id="1797758"/>
    <lineage>
        <taxon>Bacteria</taxon>
        <taxon>Candidatus Daviesiibacteriota</taxon>
    </lineage>
</organism>
<comment type="caution">
    <text evidence="2">The sequence shown here is derived from an EMBL/GenBank/DDBJ whole genome shotgun (WGS) entry which is preliminary data.</text>
</comment>
<keyword evidence="1" id="KW-1133">Transmembrane helix</keyword>
<feature type="transmembrane region" description="Helical" evidence="1">
    <location>
        <begin position="278"/>
        <end position="298"/>
    </location>
</feature>
<accession>A0A1F5INF7</accession>
<feature type="transmembrane region" description="Helical" evidence="1">
    <location>
        <begin position="132"/>
        <end position="150"/>
    </location>
</feature>